<sequence length="239" mass="25515">MIVGMELVGDHGQEEEGRVVADAVAAVAWGRAHRRQEASTAGVAPPSSSKRMFRLHEEELEVGGMTAAPARGTPRAALLASPLSWGSDPVARTPDPMARAAAATIAGFTKLSSATGSWRKMRKAKRGGGDLTGNFCKKRKASKAPWISGCFRDGAFTQDICAKLPDWGKSVVSISLCNGGINLISCSGMAVAHDQYHFTRLLTSASLVRALSKTNEHHYELKVGADIHCLLFCLLLIIM</sequence>
<dbReference type="EMBL" id="JACEFO010001901">
    <property type="protein sequence ID" value="KAF8694956.1"/>
    <property type="molecule type" value="Genomic_DNA"/>
</dbReference>
<organism evidence="1 2">
    <name type="scientific">Digitaria exilis</name>
    <dbReference type="NCBI Taxonomy" id="1010633"/>
    <lineage>
        <taxon>Eukaryota</taxon>
        <taxon>Viridiplantae</taxon>
        <taxon>Streptophyta</taxon>
        <taxon>Embryophyta</taxon>
        <taxon>Tracheophyta</taxon>
        <taxon>Spermatophyta</taxon>
        <taxon>Magnoliopsida</taxon>
        <taxon>Liliopsida</taxon>
        <taxon>Poales</taxon>
        <taxon>Poaceae</taxon>
        <taxon>PACMAD clade</taxon>
        <taxon>Panicoideae</taxon>
        <taxon>Panicodae</taxon>
        <taxon>Paniceae</taxon>
        <taxon>Anthephorinae</taxon>
        <taxon>Digitaria</taxon>
    </lineage>
</organism>
<dbReference type="Proteomes" id="UP000636709">
    <property type="component" value="Unassembled WGS sequence"/>
</dbReference>
<gene>
    <name evidence="1" type="ORF">HU200_038065</name>
</gene>
<dbReference type="PANTHER" id="PTHR18868">
    <property type="entry name" value="OS07G0665300 PROTEIN-RELATED"/>
    <property type="match status" value="1"/>
</dbReference>
<proteinExistence type="predicted"/>
<dbReference type="AlphaFoldDB" id="A0A835EJ09"/>
<evidence type="ECO:0000313" key="2">
    <source>
        <dbReference type="Proteomes" id="UP000636709"/>
    </source>
</evidence>
<keyword evidence="2" id="KW-1185">Reference proteome</keyword>
<comment type="caution">
    <text evidence="1">The sequence shown here is derived from an EMBL/GenBank/DDBJ whole genome shotgun (WGS) entry which is preliminary data.</text>
</comment>
<protein>
    <submittedName>
        <fullName evidence="1">Uncharacterized protein</fullName>
    </submittedName>
</protein>
<evidence type="ECO:0000313" key="1">
    <source>
        <dbReference type="EMBL" id="KAF8694956.1"/>
    </source>
</evidence>
<name>A0A835EJ09_9POAL</name>
<accession>A0A835EJ09</accession>
<reference evidence="1" key="1">
    <citation type="submission" date="2020-07" db="EMBL/GenBank/DDBJ databases">
        <title>Genome sequence and genetic diversity analysis of an under-domesticated orphan crop, white fonio (Digitaria exilis).</title>
        <authorList>
            <person name="Bennetzen J.L."/>
            <person name="Chen S."/>
            <person name="Ma X."/>
            <person name="Wang X."/>
            <person name="Yssel A.E.J."/>
            <person name="Chaluvadi S.R."/>
            <person name="Johnson M."/>
            <person name="Gangashetty P."/>
            <person name="Hamidou F."/>
            <person name="Sanogo M.D."/>
            <person name="Zwaenepoel A."/>
            <person name="Wallace J."/>
            <person name="Van De Peer Y."/>
            <person name="Van Deynze A."/>
        </authorList>
    </citation>
    <scope>NUCLEOTIDE SEQUENCE</scope>
    <source>
        <tissue evidence="1">Leaves</tissue>
    </source>
</reference>
<dbReference type="PANTHER" id="PTHR18868:SF29">
    <property type="match status" value="1"/>
</dbReference>